<reference evidence="2 3" key="2">
    <citation type="submission" date="2018-11" db="EMBL/GenBank/DDBJ databases">
        <authorList>
            <consortium name="Pathogen Informatics"/>
        </authorList>
    </citation>
    <scope>NUCLEOTIDE SEQUENCE [LARGE SCALE GENOMIC DNA]</scope>
</reference>
<dbReference type="Pfam" id="PF23383">
    <property type="entry name" value="Beta-prop_IFT140_1st"/>
    <property type="match status" value="1"/>
</dbReference>
<dbReference type="AlphaFoldDB" id="A0A0N5CXM7"/>
<dbReference type="WBParaSite" id="TCLT_0000516101-mRNA-1">
    <property type="protein sequence ID" value="TCLT_0000516101-mRNA-1"/>
    <property type="gene ID" value="TCLT_0000516101"/>
</dbReference>
<organism evidence="4">
    <name type="scientific">Thelazia callipaeda</name>
    <name type="common">Oriental eyeworm</name>
    <name type="synonym">Parasitic nematode</name>
    <dbReference type="NCBI Taxonomy" id="103827"/>
    <lineage>
        <taxon>Eukaryota</taxon>
        <taxon>Metazoa</taxon>
        <taxon>Ecdysozoa</taxon>
        <taxon>Nematoda</taxon>
        <taxon>Chromadorea</taxon>
        <taxon>Rhabditida</taxon>
        <taxon>Spirurina</taxon>
        <taxon>Spiruromorpha</taxon>
        <taxon>Thelazioidea</taxon>
        <taxon>Thelaziidae</taxon>
        <taxon>Thelazia</taxon>
    </lineage>
</organism>
<evidence type="ECO:0000313" key="2">
    <source>
        <dbReference type="EMBL" id="VDN02358.1"/>
    </source>
</evidence>
<keyword evidence="3" id="KW-1185">Reference proteome</keyword>
<dbReference type="Proteomes" id="UP000276776">
    <property type="component" value="Unassembled WGS sequence"/>
</dbReference>
<gene>
    <name evidence="2" type="ORF">TCLT_LOCUS5150</name>
</gene>
<accession>A0A0N5CXM7</accession>
<protein>
    <submittedName>
        <fullName evidence="4">Phage protein</fullName>
    </submittedName>
</protein>
<reference evidence="4" key="1">
    <citation type="submission" date="2017-02" db="UniProtKB">
        <authorList>
            <consortium name="WormBaseParasite"/>
        </authorList>
    </citation>
    <scope>IDENTIFICATION</scope>
</reference>
<evidence type="ECO:0000259" key="1">
    <source>
        <dbReference type="Pfam" id="PF23383"/>
    </source>
</evidence>
<dbReference type="OrthoDB" id="10258787at2759"/>
<sequence>MSVLVEEKIENEAKISTNKNELIKNHELMEWHAISGVLAVTTFTDKVGSAINFFTPQARKSEYEPIHKPYVRITHICWHPVIEIIAAGYDTGEVLLRFVQTKKGNIEIERV</sequence>
<evidence type="ECO:0000313" key="3">
    <source>
        <dbReference type="Proteomes" id="UP000276776"/>
    </source>
</evidence>
<dbReference type="STRING" id="103827.A0A0N5CXM7"/>
<proteinExistence type="predicted"/>
<dbReference type="InterPro" id="IPR056154">
    <property type="entry name" value="Beta-prop_IFT140_1st"/>
</dbReference>
<feature type="domain" description="IFT140 first beta-propeller" evidence="1">
    <location>
        <begin position="21"/>
        <end position="102"/>
    </location>
</feature>
<name>A0A0N5CXM7_THECL</name>
<dbReference type="EMBL" id="UYYF01004323">
    <property type="protein sequence ID" value="VDN02358.1"/>
    <property type="molecule type" value="Genomic_DNA"/>
</dbReference>
<evidence type="ECO:0000313" key="4">
    <source>
        <dbReference type="WBParaSite" id="TCLT_0000516101-mRNA-1"/>
    </source>
</evidence>